<dbReference type="Proteomes" id="UP001159641">
    <property type="component" value="Unassembled WGS sequence"/>
</dbReference>
<feature type="region of interest" description="Disordered" evidence="1">
    <location>
        <begin position="39"/>
        <end position="148"/>
    </location>
</feature>
<feature type="compositionally biased region" description="Low complexity" evidence="1">
    <location>
        <begin position="311"/>
        <end position="321"/>
    </location>
</feature>
<dbReference type="EMBL" id="JAIQCJ010000020">
    <property type="protein sequence ID" value="KAJ8798795.1"/>
    <property type="molecule type" value="Genomic_DNA"/>
</dbReference>
<feature type="compositionally biased region" description="Pro residues" evidence="1">
    <location>
        <begin position="69"/>
        <end position="84"/>
    </location>
</feature>
<feature type="compositionally biased region" description="Low complexity" evidence="1">
    <location>
        <begin position="202"/>
        <end position="213"/>
    </location>
</feature>
<protein>
    <submittedName>
        <fullName evidence="2">Uncharacterized protein</fullName>
    </submittedName>
</protein>
<sequence>MAANVGSMFQYWKRFDLQQLQVRLLLARPLARGWGLRAVAASPGAPGCPAAGGPRRRGGGGPRWRREPPPPPLPPVSAPTPGAPPALRRRRHRRRRRRGTGEGAAPAVRGVRARAGSGRRAAAAGAEPGGGCGPAAAPGRAPRAPGPPYSRGKFVGSCCGGEAPASPGGAAAATAAGAAELGLVALWCRRLGGGSERPPAAAAAAAAAARPGSGQAGGWPGGRPRSPAGPGPAAAPSCQRAGIAPPLPRQAWGAQRGPRGLFTSGRVPGGHPQTPQPPRSFVCLQERRGTGPSAAGDPGRGAWGNLLGAAGAAHAEPGCRVSRGRGYGRRRRTATFPERRPGSAPGRAVCPGRGCLLPGACPGGPLPAPRGSRGPQ</sequence>
<dbReference type="AlphaFoldDB" id="A0AB34I5T7"/>
<gene>
    <name evidence="2" type="ORF">J1605_016598</name>
</gene>
<accession>A0AB34I5T7</accession>
<evidence type="ECO:0000313" key="2">
    <source>
        <dbReference type="EMBL" id="KAJ8798795.1"/>
    </source>
</evidence>
<feature type="compositionally biased region" description="Low complexity" evidence="1">
    <location>
        <begin position="134"/>
        <end position="143"/>
    </location>
</feature>
<feature type="region of interest" description="Disordered" evidence="1">
    <location>
        <begin position="311"/>
        <end position="349"/>
    </location>
</feature>
<feature type="compositionally biased region" description="Low complexity" evidence="1">
    <location>
        <begin position="222"/>
        <end position="237"/>
    </location>
</feature>
<organism evidence="2 3">
    <name type="scientific">Eschrichtius robustus</name>
    <name type="common">California gray whale</name>
    <name type="synonym">Eschrichtius gibbosus</name>
    <dbReference type="NCBI Taxonomy" id="9764"/>
    <lineage>
        <taxon>Eukaryota</taxon>
        <taxon>Metazoa</taxon>
        <taxon>Chordata</taxon>
        <taxon>Craniata</taxon>
        <taxon>Vertebrata</taxon>
        <taxon>Euteleostomi</taxon>
        <taxon>Mammalia</taxon>
        <taxon>Eutheria</taxon>
        <taxon>Laurasiatheria</taxon>
        <taxon>Artiodactyla</taxon>
        <taxon>Whippomorpha</taxon>
        <taxon>Cetacea</taxon>
        <taxon>Mysticeti</taxon>
        <taxon>Eschrichtiidae</taxon>
        <taxon>Eschrichtius</taxon>
    </lineage>
</organism>
<name>A0AB34I5T7_ESCRO</name>
<feature type="compositionally biased region" description="Basic residues" evidence="1">
    <location>
        <begin position="322"/>
        <end position="333"/>
    </location>
</feature>
<evidence type="ECO:0000313" key="3">
    <source>
        <dbReference type="Proteomes" id="UP001159641"/>
    </source>
</evidence>
<reference evidence="2 3" key="1">
    <citation type="submission" date="2022-11" db="EMBL/GenBank/DDBJ databases">
        <title>Whole genome sequence of Eschrichtius robustus ER-17-0199.</title>
        <authorList>
            <person name="Bruniche-Olsen A."/>
            <person name="Black A.N."/>
            <person name="Fields C.J."/>
            <person name="Walden K."/>
            <person name="Dewoody J.A."/>
        </authorList>
    </citation>
    <scope>NUCLEOTIDE SEQUENCE [LARGE SCALE GENOMIC DNA]</scope>
    <source>
        <strain evidence="2">ER-17-0199</strain>
        <tissue evidence="2">Blubber</tissue>
    </source>
</reference>
<comment type="caution">
    <text evidence="2">The sequence shown here is derived from an EMBL/GenBank/DDBJ whole genome shotgun (WGS) entry which is preliminary data.</text>
</comment>
<proteinExistence type="predicted"/>
<evidence type="ECO:0000256" key="1">
    <source>
        <dbReference type="SAM" id="MobiDB-lite"/>
    </source>
</evidence>
<feature type="compositionally biased region" description="Low complexity" evidence="1">
    <location>
        <begin position="103"/>
        <end position="126"/>
    </location>
</feature>
<keyword evidence="3" id="KW-1185">Reference proteome</keyword>
<feature type="compositionally biased region" description="Low complexity" evidence="1">
    <location>
        <begin position="39"/>
        <end position="53"/>
    </location>
</feature>
<feature type="compositionally biased region" description="Basic residues" evidence="1">
    <location>
        <begin position="87"/>
        <end position="98"/>
    </location>
</feature>
<feature type="region of interest" description="Disordered" evidence="1">
    <location>
        <begin position="202"/>
        <end position="280"/>
    </location>
</feature>